<dbReference type="RefSeq" id="WP_236258650.1">
    <property type="nucleotide sequence ID" value="NZ_BNEK01000005.1"/>
</dbReference>
<keyword evidence="5" id="KW-0540">Nuclease</keyword>
<dbReference type="PANTHER" id="PTHR30408:SF12">
    <property type="entry name" value="TYPE I RESTRICTION ENZYME MJAVIII SPECIFICITY SUBUNIT"/>
    <property type="match status" value="1"/>
</dbReference>
<proteinExistence type="inferred from homology"/>
<keyword evidence="5" id="KW-0378">Hydrolase</keyword>
<name>A0ABQ3U7H0_STRHY</name>
<reference evidence="5" key="1">
    <citation type="submission" date="2024-05" db="EMBL/GenBank/DDBJ databases">
        <title>Whole genome shotgun sequence of Streptomyces hygroscopicus NBRC 113678.</title>
        <authorList>
            <person name="Komaki H."/>
            <person name="Tamura T."/>
        </authorList>
    </citation>
    <scope>NUCLEOTIDE SEQUENCE</scope>
    <source>
        <strain evidence="5">N11-34</strain>
    </source>
</reference>
<sequence length="395" mass="43219">MSKPDNWRLARLHDIASIHSGGTPARDTPDFWGGTIPWLTPGELSADAPVITTHTQDSLTETGLRSSGAVLMPPGSLLVTTRATLGACTIAGVPMATNQGFKNLIFDPNVADPRFYRYLITRMGGKLAQRASGTTFLEISKKEFGNLRVPCPPLAEQLRIVEILDSLLDAEQSIRASITKRRVLRSEVMRHLFRDAEFPSVPLGQVAKVSSGSTPSRSRADYWESGNIPWVRTAEVNFSVITETAERVTQSAVTHTGLKIHPKNTVLLAMYGEGVTRGRSAVLGINASVNQATAAIFCDTNRLDYRYLHYWLELNYEEIRKIGHGSNQTNLSGSLVGALQVPLPTLPEQRKVVEPLQVLDKNISVDAEKLSKLHSLKEAITDDLLSGKVRSSSLA</sequence>
<dbReference type="Proteomes" id="UP001054854">
    <property type="component" value="Unassembled WGS sequence"/>
</dbReference>
<protein>
    <submittedName>
        <fullName evidence="5">Type I restriction endonuclease MjaXP subunit S</fullName>
    </submittedName>
</protein>
<gene>
    <name evidence="5" type="ORF">TPA0910_59850</name>
</gene>
<keyword evidence="5" id="KW-0255">Endonuclease</keyword>
<comment type="caution">
    <text evidence="5">The sequence shown here is derived from an EMBL/GenBank/DDBJ whole genome shotgun (WGS) entry which is preliminary data.</text>
</comment>
<keyword evidence="6" id="KW-1185">Reference proteome</keyword>
<feature type="domain" description="Type I restriction modification DNA specificity" evidence="4">
    <location>
        <begin position="4"/>
        <end position="176"/>
    </location>
</feature>
<evidence type="ECO:0000256" key="1">
    <source>
        <dbReference type="ARBA" id="ARBA00010923"/>
    </source>
</evidence>
<dbReference type="InterPro" id="IPR052021">
    <property type="entry name" value="Type-I_RS_S_subunit"/>
</dbReference>
<feature type="domain" description="Type I restriction modification DNA specificity" evidence="4">
    <location>
        <begin position="200"/>
        <end position="373"/>
    </location>
</feature>
<evidence type="ECO:0000313" key="5">
    <source>
        <dbReference type="EMBL" id="GHJ31552.1"/>
    </source>
</evidence>
<dbReference type="EMBL" id="BNEK01000005">
    <property type="protein sequence ID" value="GHJ31552.1"/>
    <property type="molecule type" value="Genomic_DNA"/>
</dbReference>
<dbReference type="Gene3D" id="3.90.220.20">
    <property type="entry name" value="DNA methylase specificity domains"/>
    <property type="match status" value="2"/>
</dbReference>
<dbReference type="Pfam" id="PF01420">
    <property type="entry name" value="Methylase_S"/>
    <property type="match status" value="2"/>
</dbReference>
<dbReference type="Gene3D" id="1.10.287.1120">
    <property type="entry name" value="Bipartite methylase S protein"/>
    <property type="match status" value="1"/>
</dbReference>
<evidence type="ECO:0000256" key="2">
    <source>
        <dbReference type="ARBA" id="ARBA00022747"/>
    </source>
</evidence>
<comment type="similarity">
    <text evidence="1">Belongs to the type-I restriction system S methylase family.</text>
</comment>
<dbReference type="InterPro" id="IPR000055">
    <property type="entry name" value="Restrct_endonuc_typeI_TRD"/>
</dbReference>
<accession>A0ABQ3U7H0</accession>
<dbReference type="CDD" id="cd17273">
    <property type="entry name" value="RMtype1_S_EcoJA69PI-TRD1-CR1_like"/>
    <property type="match status" value="1"/>
</dbReference>
<dbReference type="GO" id="GO:0004519">
    <property type="term" value="F:endonuclease activity"/>
    <property type="evidence" value="ECO:0007669"/>
    <property type="project" value="UniProtKB-KW"/>
</dbReference>
<dbReference type="CDD" id="cd17287">
    <property type="entry name" value="RMtype1_S_EcoN10ORF171P_TRD2-CR2_like"/>
    <property type="match status" value="1"/>
</dbReference>
<evidence type="ECO:0000313" key="6">
    <source>
        <dbReference type="Proteomes" id="UP001054854"/>
    </source>
</evidence>
<dbReference type="InterPro" id="IPR044946">
    <property type="entry name" value="Restrct_endonuc_typeI_TRD_sf"/>
</dbReference>
<organism evidence="5 6">
    <name type="scientific">Streptomyces hygroscopicus</name>
    <dbReference type="NCBI Taxonomy" id="1912"/>
    <lineage>
        <taxon>Bacteria</taxon>
        <taxon>Bacillati</taxon>
        <taxon>Actinomycetota</taxon>
        <taxon>Actinomycetes</taxon>
        <taxon>Kitasatosporales</taxon>
        <taxon>Streptomycetaceae</taxon>
        <taxon>Streptomyces</taxon>
        <taxon>Streptomyces violaceusniger group</taxon>
    </lineage>
</organism>
<keyword evidence="2" id="KW-0680">Restriction system</keyword>
<dbReference type="PANTHER" id="PTHR30408">
    <property type="entry name" value="TYPE-1 RESTRICTION ENZYME ECOKI SPECIFICITY PROTEIN"/>
    <property type="match status" value="1"/>
</dbReference>
<evidence type="ECO:0000259" key="4">
    <source>
        <dbReference type="Pfam" id="PF01420"/>
    </source>
</evidence>
<evidence type="ECO:0000256" key="3">
    <source>
        <dbReference type="ARBA" id="ARBA00023125"/>
    </source>
</evidence>
<keyword evidence="3" id="KW-0238">DNA-binding</keyword>
<dbReference type="SUPFAM" id="SSF116734">
    <property type="entry name" value="DNA methylase specificity domain"/>
    <property type="match status" value="2"/>
</dbReference>